<protein>
    <submittedName>
        <fullName evidence="1">Uncharacterized protein</fullName>
    </submittedName>
</protein>
<keyword evidence="2" id="KW-1185">Reference proteome</keyword>
<dbReference type="Proteomes" id="UP000887013">
    <property type="component" value="Unassembled WGS sequence"/>
</dbReference>
<organism evidence="1 2">
    <name type="scientific">Nephila pilipes</name>
    <name type="common">Giant wood spider</name>
    <name type="synonym">Nephila maculata</name>
    <dbReference type="NCBI Taxonomy" id="299642"/>
    <lineage>
        <taxon>Eukaryota</taxon>
        <taxon>Metazoa</taxon>
        <taxon>Ecdysozoa</taxon>
        <taxon>Arthropoda</taxon>
        <taxon>Chelicerata</taxon>
        <taxon>Arachnida</taxon>
        <taxon>Araneae</taxon>
        <taxon>Araneomorphae</taxon>
        <taxon>Entelegynae</taxon>
        <taxon>Araneoidea</taxon>
        <taxon>Nephilidae</taxon>
        <taxon>Nephila</taxon>
    </lineage>
</organism>
<evidence type="ECO:0000313" key="2">
    <source>
        <dbReference type="Proteomes" id="UP000887013"/>
    </source>
</evidence>
<proteinExistence type="predicted"/>
<gene>
    <name evidence="1" type="ORF">NPIL_644631</name>
</gene>
<evidence type="ECO:0000313" key="1">
    <source>
        <dbReference type="EMBL" id="GFT53693.1"/>
    </source>
</evidence>
<name>A0A8X6TV84_NEPPI</name>
<feature type="non-terminal residue" evidence="1">
    <location>
        <position position="1"/>
    </location>
</feature>
<accession>A0A8X6TV84</accession>
<sequence length="101" mass="11268">PASYYQSAGTPRSSCPRTSIFNLLPVGPVLNEKYLTFLATYGKLNVPQLSLSSVCDLREVPVVCLYFCLFDLMDLKGPRIGLEINFSFIKPKLAERPIVLL</sequence>
<reference evidence="1" key="1">
    <citation type="submission" date="2020-08" db="EMBL/GenBank/DDBJ databases">
        <title>Multicomponent nature underlies the extraordinary mechanical properties of spider dragline silk.</title>
        <authorList>
            <person name="Kono N."/>
            <person name="Nakamura H."/>
            <person name="Mori M."/>
            <person name="Yoshida Y."/>
            <person name="Ohtoshi R."/>
            <person name="Malay A.D."/>
            <person name="Moran D.A.P."/>
            <person name="Tomita M."/>
            <person name="Numata K."/>
            <person name="Arakawa K."/>
        </authorList>
    </citation>
    <scope>NUCLEOTIDE SEQUENCE</scope>
</reference>
<comment type="caution">
    <text evidence="1">The sequence shown here is derived from an EMBL/GenBank/DDBJ whole genome shotgun (WGS) entry which is preliminary data.</text>
</comment>
<dbReference type="EMBL" id="BMAW01017405">
    <property type="protein sequence ID" value="GFT53693.1"/>
    <property type="molecule type" value="Genomic_DNA"/>
</dbReference>
<dbReference type="AlphaFoldDB" id="A0A8X6TV84"/>